<gene>
    <name evidence="1" type="ORF">A3D44_04070</name>
</gene>
<name>A0A1G2I1I1_9BACT</name>
<dbReference type="STRING" id="1802207.A3D44_04070"/>
<dbReference type="Proteomes" id="UP000178820">
    <property type="component" value="Unassembled WGS sequence"/>
</dbReference>
<accession>A0A1G2I1I1</accession>
<reference evidence="1 2" key="1">
    <citation type="journal article" date="2016" name="Nat. Commun.">
        <title>Thousands of microbial genomes shed light on interconnected biogeochemical processes in an aquifer system.</title>
        <authorList>
            <person name="Anantharaman K."/>
            <person name="Brown C.T."/>
            <person name="Hug L.A."/>
            <person name="Sharon I."/>
            <person name="Castelle C.J."/>
            <person name="Probst A.J."/>
            <person name="Thomas B.C."/>
            <person name="Singh A."/>
            <person name="Wilkins M.J."/>
            <person name="Karaoz U."/>
            <person name="Brodie E.L."/>
            <person name="Williams K.H."/>
            <person name="Hubbard S.S."/>
            <person name="Banfield J.F."/>
        </authorList>
    </citation>
    <scope>NUCLEOTIDE SEQUENCE [LARGE SCALE GENOMIC DNA]</scope>
</reference>
<protein>
    <submittedName>
        <fullName evidence="1">Uncharacterized protein</fullName>
    </submittedName>
</protein>
<proteinExistence type="predicted"/>
<evidence type="ECO:0000313" key="1">
    <source>
        <dbReference type="EMBL" id="OGZ68662.1"/>
    </source>
</evidence>
<organism evidence="1 2">
    <name type="scientific">Candidatus Staskawiczbacteria bacterium RIFCSPHIGHO2_02_FULL_42_22</name>
    <dbReference type="NCBI Taxonomy" id="1802207"/>
    <lineage>
        <taxon>Bacteria</taxon>
        <taxon>Candidatus Staskawicziibacteriota</taxon>
    </lineage>
</organism>
<sequence>MSNKDKDKKPPKVLVRTKAGPQWVVDHSIKPEEKPWATLKELQKHIAISLEELRQKYEHLGLREVDLYGFLQAVLQESPHEEGLMRLFDRAVLESLDALHEVVADLRREAQEEADRQFRDIVRSSTASDPNNFTRMLEAFERQVETLDAIDQQIVSNLGLTRESLEEIDHLFDRGVRIYQDIAKTDTCLQELVRGTARQLADFDNLPARAELEIIWVELDRLLIIWRKAKLDLRSVDEQYQAVTQKFFQGHDATHRCVGDWRRQLSLVQSSKNLFEAAGLDPFEFSDRLSRLDQNKIFAVSCGDRLAAVDSLIPQEFPKFSEGSTEERTCKVIDDLEKVIELPVAPPKPETCPMDVVELVVCVWAVCTKRTPKGNPYPKSGRTIHKVYEDILAPIGLCFGYSEGQIRDAVLQASGKGLMQHFTIKGSWIIYQVTVEGFKLADTLMPKLPADFASRIQGQYAKLCVAQAEFKGRFKKTS</sequence>
<evidence type="ECO:0000313" key="2">
    <source>
        <dbReference type="Proteomes" id="UP000178820"/>
    </source>
</evidence>
<dbReference type="AlphaFoldDB" id="A0A1G2I1I1"/>
<dbReference type="EMBL" id="MHOT01000019">
    <property type="protein sequence ID" value="OGZ68662.1"/>
    <property type="molecule type" value="Genomic_DNA"/>
</dbReference>
<comment type="caution">
    <text evidence="1">The sequence shown here is derived from an EMBL/GenBank/DDBJ whole genome shotgun (WGS) entry which is preliminary data.</text>
</comment>